<dbReference type="AlphaFoldDB" id="A0AAN9S1V5"/>
<sequence length="66" mass="7472">MKVLKTVCDPDLGHHIKVFLLLTTSVAAPQLDYNNCKGAKHPWLHLSTISRNVKDCDEQEALEFHT</sequence>
<proteinExistence type="predicted"/>
<comment type="caution">
    <text evidence="1">The sequence shown here is derived from an EMBL/GenBank/DDBJ whole genome shotgun (WGS) entry which is preliminary data.</text>
</comment>
<name>A0AAN9S1V5_PSOTE</name>
<keyword evidence="2" id="KW-1185">Reference proteome</keyword>
<dbReference type="Proteomes" id="UP001386955">
    <property type="component" value="Unassembled WGS sequence"/>
</dbReference>
<reference evidence="1 2" key="1">
    <citation type="submission" date="2024-01" db="EMBL/GenBank/DDBJ databases">
        <title>The genomes of 5 underutilized Papilionoideae crops provide insights into root nodulation and disease resistanc.</title>
        <authorList>
            <person name="Jiang F."/>
        </authorList>
    </citation>
    <scope>NUCLEOTIDE SEQUENCE [LARGE SCALE GENOMIC DNA]</scope>
    <source>
        <strain evidence="1">DUOXIRENSHENG_FW03</strain>
        <tissue evidence="1">Leaves</tissue>
    </source>
</reference>
<dbReference type="EMBL" id="JAYMYS010000007">
    <property type="protein sequence ID" value="KAK7386244.1"/>
    <property type="molecule type" value="Genomic_DNA"/>
</dbReference>
<evidence type="ECO:0000313" key="2">
    <source>
        <dbReference type="Proteomes" id="UP001386955"/>
    </source>
</evidence>
<evidence type="ECO:0000313" key="1">
    <source>
        <dbReference type="EMBL" id="KAK7386244.1"/>
    </source>
</evidence>
<organism evidence="1 2">
    <name type="scientific">Psophocarpus tetragonolobus</name>
    <name type="common">Winged bean</name>
    <name type="synonym">Dolichos tetragonolobus</name>
    <dbReference type="NCBI Taxonomy" id="3891"/>
    <lineage>
        <taxon>Eukaryota</taxon>
        <taxon>Viridiplantae</taxon>
        <taxon>Streptophyta</taxon>
        <taxon>Embryophyta</taxon>
        <taxon>Tracheophyta</taxon>
        <taxon>Spermatophyta</taxon>
        <taxon>Magnoliopsida</taxon>
        <taxon>eudicotyledons</taxon>
        <taxon>Gunneridae</taxon>
        <taxon>Pentapetalae</taxon>
        <taxon>rosids</taxon>
        <taxon>fabids</taxon>
        <taxon>Fabales</taxon>
        <taxon>Fabaceae</taxon>
        <taxon>Papilionoideae</taxon>
        <taxon>50 kb inversion clade</taxon>
        <taxon>NPAAA clade</taxon>
        <taxon>indigoferoid/millettioid clade</taxon>
        <taxon>Phaseoleae</taxon>
        <taxon>Psophocarpus</taxon>
    </lineage>
</organism>
<accession>A0AAN9S1V5</accession>
<gene>
    <name evidence="1" type="ORF">VNO78_26319</name>
</gene>
<protein>
    <submittedName>
        <fullName evidence="1">Uncharacterized protein</fullName>
    </submittedName>
</protein>